<proteinExistence type="predicted"/>
<sequence>MPRISHKGSSHYTDLSRSSCSLCLPSSVSVGFSRARRHPQQPTPFEQFTQSTAIRSLAVVTILPFAVTSAATTTDTFKNGGGEIRRRYFVGSPSTSSQD</sequence>
<name>A0A7I4DMI0_PHYPA</name>
<accession>A0A7I4DMI0</accession>
<dbReference type="AlphaFoldDB" id="A0A7I4DMI0"/>
<reference evidence="1" key="3">
    <citation type="submission" date="2020-12" db="UniProtKB">
        <authorList>
            <consortium name="EnsemblPlants"/>
        </authorList>
    </citation>
    <scope>IDENTIFICATION</scope>
</reference>
<protein>
    <submittedName>
        <fullName evidence="1">Uncharacterized protein</fullName>
    </submittedName>
</protein>
<reference evidence="1 2" key="1">
    <citation type="journal article" date="2008" name="Science">
        <title>The Physcomitrella genome reveals evolutionary insights into the conquest of land by plants.</title>
        <authorList>
            <person name="Rensing S."/>
            <person name="Lang D."/>
            <person name="Zimmer A."/>
            <person name="Terry A."/>
            <person name="Salamov A."/>
            <person name="Shapiro H."/>
            <person name="Nishiyama T."/>
            <person name="Perroud P.-F."/>
            <person name="Lindquist E."/>
            <person name="Kamisugi Y."/>
            <person name="Tanahashi T."/>
            <person name="Sakakibara K."/>
            <person name="Fujita T."/>
            <person name="Oishi K."/>
            <person name="Shin-I T."/>
            <person name="Kuroki Y."/>
            <person name="Toyoda A."/>
            <person name="Suzuki Y."/>
            <person name="Hashimoto A."/>
            <person name="Yamaguchi K."/>
            <person name="Sugano A."/>
            <person name="Kohara Y."/>
            <person name="Fujiyama A."/>
            <person name="Anterola A."/>
            <person name="Aoki S."/>
            <person name="Ashton N."/>
            <person name="Barbazuk W.B."/>
            <person name="Barker E."/>
            <person name="Bennetzen J."/>
            <person name="Bezanilla M."/>
            <person name="Blankenship R."/>
            <person name="Cho S.H."/>
            <person name="Dutcher S."/>
            <person name="Estelle M."/>
            <person name="Fawcett J.A."/>
            <person name="Gundlach H."/>
            <person name="Hanada K."/>
            <person name="Heyl A."/>
            <person name="Hicks K.A."/>
            <person name="Hugh J."/>
            <person name="Lohr M."/>
            <person name="Mayer K."/>
            <person name="Melkozernov A."/>
            <person name="Murata T."/>
            <person name="Nelson D."/>
            <person name="Pils B."/>
            <person name="Prigge M."/>
            <person name="Reiss B."/>
            <person name="Renner T."/>
            <person name="Rombauts S."/>
            <person name="Rushton P."/>
            <person name="Sanderfoot A."/>
            <person name="Schween G."/>
            <person name="Shiu S.-H."/>
            <person name="Stueber K."/>
            <person name="Theodoulou F.L."/>
            <person name="Tu H."/>
            <person name="Van de Peer Y."/>
            <person name="Verrier P.J."/>
            <person name="Waters E."/>
            <person name="Wood A."/>
            <person name="Yang L."/>
            <person name="Cove D."/>
            <person name="Cuming A."/>
            <person name="Hasebe M."/>
            <person name="Lucas S."/>
            <person name="Mishler D.B."/>
            <person name="Reski R."/>
            <person name="Grigoriev I."/>
            <person name="Quatrano R.S."/>
            <person name="Boore J.L."/>
        </authorList>
    </citation>
    <scope>NUCLEOTIDE SEQUENCE [LARGE SCALE GENOMIC DNA]</scope>
    <source>
        <strain evidence="1 2">cv. Gransden 2004</strain>
    </source>
</reference>
<evidence type="ECO:0000313" key="1">
    <source>
        <dbReference type="EnsemblPlants" id="Pp3c4_3950V3.2"/>
    </source>
</evidence>
<dbReference type="InParanoid" id="A0A7I4DMI0"/>
<organism evidence="1 2">
    <name type="scientific">Physcomitrium patens</name>
    <name type="common">Spreading-leaved earth moss</name>
    <name type="synonym">Physcomitrella patens</name>
    <dbReference type="NCBI Taxonomy" id="3218"/>
    <lineage>
        <taxon>Eukaryota</taxon>
        <taxon>Viridiplantae</taxon>
        <taxon>Streptophyta</taxon>
        <taxon>Embryophyta</taxon>
        <taxon>Bryophyta</taxon>
        <taxon>Bryophytina</taxon>
        <taxon>Bryopsida</taxon>
        <taxon>Funariidae</taxon>
        <taxon>Funariales</taxon>
        <taxon>Funariaceae</taxon>
        <taxon>Physcomitrium</taxon>
    </lineage>
</organism>
<dbReference type="EnsemblPlants" id="Pp3c4_3950V3.2">
    <property type="protein sequence ID" value="Pp3c4_3950V3.2"/>
    <property type="gene ID" value="Pp3c4_3950"/>
</dbReference>
<dbReference type="Proteomes" id="UP000006727">
    <property type="component" value="Chromosome 4"/>
</dbReference>
<dbReference type="Gramene" id="Pp3c4_3950V3.2">
    <property type="protein sequence ID" value="Pp3c4_3950V3.2"/>
    <property type="gene ID" value="Pp3c4_3950"/>
</dbReference>
<keyword evidence="2" id="KW-1185">Reference proteome</keyword>
<reference evidence="1 2" key="2">
    <citation type="journal article" date="2018" name="Plant J.">
        <title>The Physcomitrella patens chromosome-scale assembly reveals moss genome structure and evolution.</title>
        <authorList>
            <person name="Lang D."/>
            <person name="Ullrich K.K."/>
            <person name="Murat F."/>
            <person name="Fuchs J."/>
            <person name="Jenkins J."/>
            <person name="Haas F.B."/>
            <person name="Piednoel M."/>
            <person name="Gundlach H."/>
            <person name="Van Bel M."/>
            <person name="Meyberg R."/>
            <person name="Vives C."/>
            <person name="Morata J."/>
            <person name="Symeonidi A."/>
            <person name="Hiss M."/>
            <person name="Muchero W."/>
            <person name="Kamisugi Y."/>
            <person name="Saleh O."/>
            <person name="Blanc G."/>
            <person name="Decker E.L."/>
            <person name="van Gessel N."/>
            <person name="Grimwood J."/>
            <person name="Hayes R.D."/>
            <person name="Graham S.W."/>
            <person name="Gunter L.E."/>
            <person name="McDaniel S.F."/>
            <person name="Hoernstein S.N.W."/>
            <person name="Larsson A."/>
            <person name="Li F.W."/>
            <person name="Perroud P.F."/>
            <person name="Phillips J."/>
            <person name="Ranjan P."/>
            <person name="Rokshar D.S."/>
            <person name="Rothfels C.J."/>
            <person name="Schneider L."/>
            <person name="Shu S."/>
            <person name="Stevenson D.W."/>
            <person name="Thummler F."/>
            <person name="Tillich M."/>
            <person name="Villarreal Aguilar J.C."/>
            <person name="Widiez T."/>
            <person name="Wong G.K."/>
            <person name="Wymore A."/>
            <person name="Zhang Y."/>
            <person name="Zimmer A.D."/>
            <person name="Quatrano R.S."/>
            <person name="Mayer K.F.X."/>
            <person name="Goodstein D."/>
            <person name="Casacuberta J.M."/>
            <person name="Vandepoele K."/>
            <person name="Reski R."/>
            <person name="Cuming A.C."/>
            <person name="Tuskan G.A."/>
            <person name="Maumus F."/>
            <person name="Salse J."/>
            <person name="Schmutz J."/>
            <person name="Rensing S.A."/>
        </authorList>
    </citation>
    <scope>NUCLEOTIDE SEQUENCE [LARGE SCALE GENOMIC DNA]</scope>
    <source>
        <strain evidence="1 2">cv. Gransden 2004</strain>
    </source>
</reference>
<dbReference type="EMBL" id="ABEU02000004">
    <property type="status" value="NOT_ANNOTATED_CDS"/>
    <property type="molecule type" value="Genomic_DNA"/>
</dbReference>
<evidence type="ECO:0000313" key="2">
    <source>
        <dbReference type="Proteomes" id="UP000006727"/>
    </source>
</evidence>